<accession>A0A0F9IAK2</accession>
<feature type="non-terminal residue" evidence="1">
    <location>
        <position position="1"/>
    </location>
</feature>
<proteinExistence type="predicted"/>
<sequence>YKIRECENLQGLRTQIFSGIISSHGNRDWIGHSVANPEERRYNQIERQTCATKNEEGNAKTHDILKQRDGTIGVIPAPKTAQEPAEKPPQ</sequence>
<comment type="caution">
    <text evidence="1">The sequence shown here is derived from an EMBL/GenBank/DDBJ whole genome shotgun (WGS) entry which is preliminary data.</text>
</comment>
<evidence type="ECO:0000313" key="1">
    <source>
        <dbReference type="EMBL" id="KKL84447.1"/>
    </source>
</evidence>
<organism evidence="1">
    <name type="scientific">marine sediment metagenome</name>
    <dbReference type="NCBI Taxonomy" id="412755"/>
    <lineage>
        <taxon>unclassified sequences</taxon>
        <taxon>metagenomes</taxon>
        <taxon>ecological metagenomes</taxon>
    </lineage>
</organism>
<dbReference type="AlphaFoldDB" id="A0A0F9IAK2"/>
<protein>
    <submittedName>
        <fullName evidence="1">Uncharacterized protein</fullName>
    </submittedName>
</protein>
<name>A0A0F9IAK2_9ZZZZ</name>
<dbReference type="EMBL" id="LAZR01021693">
    <property type="protein sequence ID" value="KKL84447.1"/>
    <property type="molecule type" value="Genomic_DNA"/>
</dbReference>
<gene>
    <name evidence="1" type="ORF">LCGC14_1964600</name>
</gene>
<reference evidence="1" key="1">
    <citation type="journal article" date="2015" name="Nature">
        <title>Complex archaea that bridge the gap between prokaryotes and eukaryotes.</title>
        <authorList>
            <person name="Spang A."/>
            <person name="Saw J.H."/>
            <person name="Jorgensen S.L."/>
            <person name="Zaremba-Niedzwiedzka K."/>
            <person name="Martijn J."/>
            <person name="Lind A.E."/>
            <person name="van Eijk R."/>
            <person name="Schleper C."/>
            <person name="Guy L."/>
            <person name="Ettema T.J."/>
        </authorList>
    </citation>
    <scope>NUCLEOTIDE SEQUENCE</scope>
</reference>